<keyword evidence="3" id="KW-1185">Reference proteome</keyword>
<evidence type="ECO:0000313" key="3">
    <source>
        <dbReference type="Proteomes" id="UP001219525"/>
    </source>
</evidence>
<dbReference type="AlphaFoldDB" id="A0AAD6VGT3"/>
<reference evidence="2" key="1">
    <citation type="submission" date="2023-03" db="EMBL/GenBank/DDBJ databases">
        <title>Massive genome expansion in bonnet fungi (Mycena s.s.) driven by repeated elements and novel gene families across ecological guilds.</title>
        <authorList>
            <consortium name="Lawrence Berkeley National Laboratory"/>
            <person name="Harder C.B."/>
            <person name="Miyauchi S."/>
            <person name="Viragh M."/>
            <person name="Kuo A."/>
            <person name="Thoen E."/>
            <person name="Andreopoulos B."/>
            <person name="Lu D."/>
            <person name="Skrede I."/>
            <person name="Drula E."/>
            <person name="Henrissat B."/>
            <person name="Morin E."/>
            <person name="Kohler A."/>
            <person name="Barry K."/>
            <person name="LaButti K."/>
            <person name="Morin E."/>
            <person name="Salamov A."/>
            <person name="Lipzen A."/>
            <person name="Mereny Z."/>
            <person name="Hegedus B."/>
            <person name="Baldrian P."/>
            <person name="Stursova M."/>
            <person name="Weitz H."/>
            <person name="Taylor A."/>
            <person name="Grigoriev I.V."/>
            <person name="Nagy L.G."/>
            <person name="Martin F."/>
            <person name="Kauserud H."/>
        </authorList>
    </citation>
    <scope>NUCLEOTIDE SEQUENCE</scope>
    <source>
        <strain evidence="2">9144</strain>
    </source>
</reference>
<keyword evidence="1" id="KW-0732">Signal</keyword>
<proteinExistence type="predicted"/>
<evidence type="ECO:0000313" key="2">
    <source>
        <dbReference type="EMBL" id="KAJ7212589.1"/>
    </source>
</evidence>
<dbReference type="EMBL" id="JARJCW010000023">
    <property type="protein sequence ID" value="KAJ7212589.1"/>
    <property type="molecule type" value="Genomic_DNA"/>
</dbReference>
<comment type="caution">
    <text evidence="2">The sequence shown here is derived from an EMBL/GenBank/DDBJ whole genome shotgun (WGS) entry which is preliminary data.</text>
</comment>
<sequence>MKFILTALTLSAAIAGINAWTFNACGQIFDGTANKGCTHKSCNAGQHIEYDVGFLETCVLRLYSDTACKVENGISSKDWDHTLGQHIAAFTIGDC</sequence>
<protein>
    <submittedName>
        <fullName evidence="2">Uncharacterized protein</fullName>
    </submittedName>
</protein>
<feature type="chain" id="PRO_5042042439" evidence="1">
    <location>
        <begin position="20"/>
        <end position="95"/>
    </location>
</feature>
<accession>A0AAD6VGT3</accession>
<feature type="signal peptide" evidence="1">
    <location>
        <begin position="1"/>
        <end position="19"/>
    </location>
</feature>
<gene>
    <name evidence="2" type="ORF">GGX14DRAFT_519438</name>
</gene>
<dbReference type="Proteomes" id="UP001219525">
    <property type="component" value="Unassembled WGS sequence"/>
</dbReference>
<organism evidence="2 3">
    <name type="scientific">Mycena pura</name>
    <dbReference type="NCBI Taxonomy" id="153505"/>
    <lineage>
        <taxon>Eukaryota</taxon>
        <taxon>Fungi</taxon>
        <taxon>Dikarya</taxon>
        <taxon>Basidiomycota</taxon>
        <taxon>Agaricomycotina</taxon>
        <taxon>Agaricomycetes</taxon>
        <taxon>Agaricomycetidae</taxon>
        <taxon>Agaricales</taxon>
        <taxon>Marasmiineae</taxon>
        <taxon>Mycenaceae</taxon>
        <taxon>Mycena</taxon>
    </lineage>
</organism>
<evidence type="ECO:0000256" key="1">
    <source>
        <dbReference type="SAM" id="SignalP"/>
    </source>
</evidence>
<name>A0AAD6VGT3_9AGAR</name>